<accession>A0A1Y4VG42</accession>
<keyword evidence="1" id="KW-0732">Signal</keyword>
<evidence type="ECO:0000256" key="1">
    <source>
        <dbReference type="SAM" id="SignalP"/>
    </source>
</evidence>
<dbReference type="EMBL" id="NFLW01000020">
    <property type="protein sequence ID" value="OUQ68343.1"/>
    <property type="molecule type" value="Genomic_DNA"/>
</dbReference>
<sequence>MKHILLVLLFFLCLSCSHRPVQKVDTVAYRGWENCLKLSNSVVSIIVNPTYGGQILYFGLDSRGDNILWSDSVINGWTVEDYIRTRRSPDAGRFDIGNERKTENIHDSIWAGPYQTFIEEGKLSLVSHPSKAMGIQVERIYSLEENQPVLHVKQRMSNISNTVVEYCFWTRTLLPAGGVYYCKAIPDSQYPLGFSEISLSADTLIPSHHLQERVHVENDYFTAFPGGDEQKKYGINTTNGIYFYQFNDYLYIKQNKYIPHGKYDNNLQVCFPNMIYFNDNFLEMEPNSPMVRLKPGETDEYEEIWTLRELNPIGDNTY</sequence>
<dbReference type="RefSeq" id="WP_087318258.1">
    <property type="nucleotide sequence ID" value="NZ_JAHOJA010000038.1"/>
</dbReference>
<comment type="caution">
    <text evidence="2">The sequence shown here is derived from an EMBL/GenBank/DDBJ whole genome shotgun (WGS) entry which is preliminary data.</text>
</comment>
<dbReference type="Proteomes" id="UP000196036">
    <property type="component" value="Unassembled WGS sequence"/>
</dbReference>
<name>A0A1Y4VG42_9BACE</name>
<evidence type="ECO:0008006" key="4">
    <source>
        <dbReference type="Google" id="ProtNLM"/>
    </source>
</evidence>
<evidence type="ECO:0000313" key="3">
    <source>
        <dbReference type="Proteomes" id="UP000196036"/>
    </source>
</evidence>
<proteinExistence type="predicted"/>
<feature type="signal peptide" evidence="1">
    <location>
        <begin position="1"/>
        <end position="23"/>
    </location>
</feature>
<reference evidence="3" key="1">
    <citation type="submission" date="2017-04" db="EMBL/GenBank/DDBJ databases">
        <title>Function of individual gut microbiota members based on whole genome sequencing of pure cultures obtained from chicken caecum.</title>
        <authorList>
            <person name="Medvecky M."/>
            <person name="Cejkova D."/>
            <person name="Polansky O."/>
            <person name="Karasova D."/>
            <person name="Kubasova T."/>
            <person name="Cizek A."/>
            <person name="Rychlik I."/>
        </authorList>
    </citation>
    <scope>NUCLEOTIDE SEQUENCE [LARGE SCALE GENOMIC DNA]</scope>
    <source>
        <strain evidence="3">An109</strain>
    </source>
</reference>
<feature type="chain" id="PRO_5012215497" description="DUF4380 domain-containing protein" evidence="1">
    <location>
        <begin position="24"/>
        <end position="318"/>
    </location>
</feature>
<organism evidence="2 3">
    <name type="scientific">Bacteroides xylanisolvens</name>
    <dbReference type="NCBI Taxonomy" id="371601"/>
    <lineage>
        <taxon>Bacteria</taxon>
        <taxon>Pseudomonadati</taxon>
        <taxon>Bacteroidota</taxon>
        <taxon>Bacteroidia</taxon>
        <taxon>Bacteroidales</taxon>
        <taxon>Bacteroidaceae</taxon>
        <taxon>Bacteroides</taxon>
    </lineage>
</organism>
<dbReference type="AlphaFoldDB" id="A0A1Y4VG42"/>
<protein>
    <recommendedName>
        <fullName evidence="4">DUF4380 domain-containing protein</fullName>
    </recommendedName>
</protein>
<gene>
    <name evidence="2" type="ORF">B5E52_11360</name>
</gene>
<evidence type="ECO:0000313" key="2">
    <source>
        <dbReference type="EMBL" id="OUQ68343.1"/>
    </source>
</evidence>